<dbReference type="Pfam" id="PF25474">
    <property type="entry name" value="TPR_TmcB"/>
    <property type="match status" value="1"/>
</dbReference>
<proteinExistence type="predicted"/>
<accession>A0A5J4TUW1</accession>
<evidence type="ECO:0000259" key="2">
    <source>
        <dbReference type="Pfam" id="PF25474"/>
    </source>
</evidence>
<feature type="compositionally biased region" description="Basic residues" evidence="1">
    <location>
        <begin position="156"/>
        <end position="166"/>
    </location>
</feature>
<reference evidence="3 4" key="1">
    <citation type="submission" date="2019-03" db="EMBL/GenBank/DDBJ databases">
        <title>Single cell metagenomics reveals metabolic interactions within the superorganism composed of flagellate Streblomastix strix and complex community of Bacteroidetes bacteria on its surface.</title>
        <authorList>
            <person name="Treitli S.C."/>
            <person name="Kolisko M."/>
            <person name="Husnik F."/>
            <person name="Keeling P."/>
            <person name="Hampl V."/>
        </authorList>
    </citation>
    <scope>NUCLEOTIDE SEQUENCE [LARGE SCALE GENOMIC DNA]</scope>
    <source>
        <strain evidence="3">ST1C</strain>
    </source>
</reference>
<name>A0A5J4TUW1_9EUKA</name>
<dbReference type="Proteomes" id="UP000324800">
    <property type="component" value="Unassembled WGS sequence"/>
</dbReference>
<sequence>MAQAEQFHEGDKQLMKDCFENISHTHSNIEMIYTNLRQIVESKQKSRSCYEELMMQKPMNATVLHNYACFHIDIYHDDNTADIILQHAEVFEEESTQSKNYSKGNNMAQATDPLIVNADSAQSNINVHDQKGNERLNADILDQPNTVQNKSQKSSNQRKKRKKKKGPGAQGDNTIADLTGGQDK</sequence>
<protein>
    <recommendedName>
        <fullName evidence="2">TmcB/TmcC TPR repeats domain-containing protein</fullName>
    </recommendedName>
</protein>
<evidence type="ECO:0000313" key="3">
    <source>
        <dbReference type="EMBL" id="KAA6362067.1"/>
    </source>
</evidence>
<comment type="caution">
    <text evidence="3">The sequence shown here is derived from an EMBL/GenBank/DDBJ whole genome shotgun (WGS) entry which is preliminary data.</text>
</comment>
<dbReference type="EMBL" id="SNRW01024691">
    <property type="protein sequence ID" value="KAA6362067.1"/>
    <property type="molecule type" value="Genomic_DNA"/>
</dbReference>
<evidence type="ECO:0000313" key="4">
    <source>
        <dbReference type="Proteomes" id="UP000324800"/>
    </source>
</evidence>
<feature type="region of interest" description="Disordered" evidence="1">
    <location>
        <begin position="141"/>
        <end position="184"/>
    </location>
</feature>
<organism evidence="3 4">
    <name type="scientific">Streblomastix strix</name>
    <dbReference type="NCBI Taxonomy" id="222440"/>
    <lineage>
        <taxon>Eukaryota</taxon>
        <taxon>Metamonada</taxon>
        <taxon>Preaxostyla</taxon>
        <taxon>Oxymonadida</taxon>
        <taxon>Streblomastigidae</taxon>
        <taxon>Streblomastix</taxon>
    </lineage>
</organism>
<dbReference type="InterPro" id="IPR057352">
    <property type="entry name" value="TPR_TmcB/C"/>
</dbReference>
<feature type="domain" description="TmcB/TmcC TPR repeats" evidence="2">
    <location>
        <begin position="2"/>
        <end position="97"/>
    </location>
</feature>
<dbReference type="AlphaFoldDB" id="A0A5J4TUW1"/>
<dbReference type="OrthoDB" id="439046at2759"/>
<gene>
    <name evidence="3" type="ORF">EZS28_042407</name>
</gene>
<evidence type="ECO:0000256" key="1">
    <source>
        <dbReference type="SAM" id="MobiDB-lite"/>
    </source>
</evidence>